<dbReference type="SUPFAM" id="SSF55120">
    <property type="entry name" value="Pseudouridine synthase"/>
    <property type="match status" value="1"/>
</dbReference>
<dbReference type="CDD" id="cd02869">
    <property type="entry name" value="PseudoU_synth_RluA_like"/>
    <property type="match status" value="1"/>
</dbReference>
<keyword evidence="4" id="KW-1185">Reference proteome</keyword>
<evidence type="ECO:0000313" key="3">
    <source>
        <dbReference type="EMBL" id="RKH60309.1"/>
    </source>
</evidence>
<dbReference type="GO" id="GO:0009982">
    <property type="term" value="F:pseudouridine synthase activity"/>
    <property type="evidence" value="ECO:0007669"/>
    <property type="project" value="InterPro"/>
</dbReference>
<dbReference type="Pfam" id="PF00849">
    <property type="entry name" value="PseudoU_synth_2"/>
    <property type="match status" value="1"/>
</dbReference>
<dbReference type="Gene3D" id="3.30.2350.10">
    <property type="entry name" value="Pseudouridine synthase"/>
    <property type="match status" value="1"/>
</dbReference>
<dbReference type="GO" id="GO:0000455">
    <property type="term" value="P:enzyme-directed rRNA pseudouridine synthesis"/>
    <property type="evidence" value="ECO:0007669"/>
    <property type="project" value="TreeGrafter"/>
</dbReference>
<feature type="domain" description="Pseudouridine synthase RsuA/RluA-like" evidence="2">
    <location>
        <begin position="94"/>
        <end position="239"/>
    </location>
</feature>
<dbReference type="EMBL" id="RAWB01000117">
    <property type="protein sequence ID" value="RKH60309.1"/>
    <property type="molecule type" value="Genomic_DNA"/>
</dbReference>
<dbReference type="RefSeq" id="WP_120643811.1">
    <property type="nucleotide sequence ID" value="NZ_RAWB01000117.1"/>
</dbReference>
<feature type="region of interest" description="Disordered" evidence="1">
    <location>
        <begin position="287"/>
        <end position="309"/>
    </location>
</feature>
<evidence type="ECO:0000313" key="4">
    <source>
        <dbReference type="Proteomes" id="UP000272888"/>
    </source>
</evidence>
<dbReference type="AlphaFoldDB" id="A0A3A8PVG8"/>
<dbReference type="InterPro" id="IPR020103">
    <property type="entry name" value="PsdUridine_synth_cat_dom_sf"/>
</dbReference>
<dbReference type="PANTHER" id="PTHR21600:SF88">
    <property type="entry name" value="RNA PSEUDOURIDINE SYNTHASE 5"/>
    <property type="match status" value="1"/>
</dbReference>
<comment type="caution">
    <text evidence="3">The sequence shown here is derived from an EMBL/GenBank/DDBJ whole genome shotgun (WGS) entry which is preliminary data.</text>
</comment>
<evidence type="ECO:0000259" key="2">
    <source>
        <dbReference type="Pfam" id="PF00849"/>
    </source>
</evidence>
<gene>
    <name evidence="3" type="ORF">D7V93_13550</name>
</gene>
<dbReference type="PROSITE" id="PS01129">
    <property type="entry name" value="PSI_RLU"/>
    <property type="match status" value="1"/>
</dbReference>
<reference evidence="4" key="1">
    <citation type="submission" date="2018-09" db="EMBL/GenBank/DDBJ databases">
        <authorList>
            <person name="Livingstone P.G."/>
            <person name="Whitworth D.E."/>
        </authorList>
    </citation>
    <scope>NUCLEOTIDE SEQUENCE [LARGE SCALE GENOMIC DNA]</scope>
    <source>
        <strain evidence="4">CA051B</strain>
    </source>
</reference>
<dbReference type="InterPro" id="IPR006224">
    <property type="entry name" value="PsdUridine_synth_RluA-like_CS"/>
</dbReference>
<proteinExistence type="predicted"/>
<dbReference type="GO" id="GO:0003723">
    <property type="term" value="F:RNA binding"/>
    <property type="evidence" value="ECO:0007669"/>
    <property type="project" value="InterPro"/>
</dbReference>
<name>A0A3A8PVG8_9BACT</name>
<evidence type="ECO:0000256" key="1">
    <source>
        <dbReference type="SAM" id="MobiDB-lite"/>
    </source>
</evidence>
<accession>A0A3A8PVG8</accession>
<organism evidence="3 4">
    <name type="scientific">Corallococcus llansteffanensis</name>
    <dbReference type="NCBI Taxonomy" id="2316731"/>
    <lineage>
        <taxon>Bacteria</taxon>
        <taxon>Pseudomonadati</taxon>
        <taxon>Myxococcota</taxon>
        <taxon>Myxococcia</taxon>
        <taxon>Myxococcales</taxon>
        <taxon>Cystobacterineae</taxon>
        <taxon>Myxococcaceae</taxon>
        <taxon>Corallococcus</taxon>
    </lineage>
</organism>
<sequence>MSKPGLNDGYVYREQVEAAAVGRTALAWLTDRYRHSSEAEWRARFLRGEVRLDGVTATGDEVLRAHQELCWHRPPWQEGETPDSFELVYEDEALLAVIKPSGLPTMPSGGFLKNTLLSFVRLRWPEASALHRLGRATSGLVLFSRTREAAARLSLSWREGDVEKRYRALSDGVAAQEHYDIRAPIGLVPHPLLGTVHGASAQGKASSSSARVLERREGQTLFEVRIHTGRPEQIRIHLAFIGHPLAGDPMFAAGGLPREKEPGLPGDGGYLLHAETLAFTHPISGERLRLHAPPPPGLRMAEESLDPRA</sequence>
<dbReference type="InterPro" id="IPR006145">
    <property type="entry name" value="PsdUridine_synth_RsuA/RluA"/>
</dbReference>
<dbReference type="InterPro" id="IPR050188">
    <property type="entry name" value="RluA_PseudoU_synthase"/>
</dbReference>
<protein>
    <submittedName>
        <fullName evidence="3">RluA family pseudouridine synthase</fullName>
    </submittedName>
</protein>
<dbReference type="GO" id="GO:0140098">
    <property type="term" value="F:catalytic activity, acting on RNA"/>
    <property type="evidence" value="ECO:0007669"/>
    <property type="project" value="UniProtKB-ARBA"/>
</dbReference>
<dbReference type="PANTHER" id="PTHR21600">
    <property type="entry name" value="MITOCHONDRIAL RNA PSEUDOURIDINE SYNTHASE"/>
    <property type="match status" value="1"/>
</dbReference>
<dbReference type="Proteomes" id="UP000272888">
    <property type="component" value="Unassembled WGS sequence"/>
</dbReference>
<feature type="compositionally biased region" description="Basic and acidic residues" evidence="1">
    <location>
        <begin position="300"/>
        <end position="309"/>
    </location>
</feature>